<organism evidence="1 2">
    <name type="scientific">Pyrobaculum neutrophilum (strain DSM 2338 / JCM 9278 / NBRC 100436 / V24Sta)</name>
    <name type="common">Thermoproteus neutrophilus</name>
    <dbReference type="NCBI Taxonomy" id="444157"/>
    <lineage>
        <taxon>Archaea</taxon>
        <taxon>Thermoproteota</taxon>
        <taxon>Thermoprotei</taxon>
        <taxon>Thermoproteales</taxon>
        <taxon>Thermoproteaceae</taxon>
        <taxon>Pyrobaculum</taxon>
    </lineage>
</organism>
<dbReference type="KEGG" id="tne:Tneu_1855"/>
<dbReference type="OrthoDB" id="28997at2157"/>
<dbReference type="RefSeq" id="WP_012351189.1">
    <property type="nucleotide sequence ID" value="NC_010525.1"/>
</dbReference>
<evidence type="ECO:0000313" key="2">
    <source>
        <dbReference type="Proteomes" id="UP000001694"/>
    </source>
</evidence>
<evidence type="ECO:0000313" key="1">
    <source>
        <dbReference type="EMBL" id="ACB40770.1"/>
    </source>
</evidence>
<dbReference type="AlphaFoldDB" id="B1YBG8"/>
<dbReference type="EMBL" id="CP001014">
    <property type="protein sequence ID" value="ACB40770.1"/>
    <property type="molecule type" value="Genomic_DNA"/>
</dbReference>
<dbReference type="eggNOG" id="arCOG07953">
    <property type="taxonomic scope" value="Archaea"/>
</dbReference>
<keyword evidence="2" id="KW-1185">Reference proteome</keyword>
<accession>B1YBG8</accession>
<dbReference type="HOGENOM" id="CLU_182720_0_0_2"/>
<dbReference type="STRING" id="444157.Tneu_1855"/>
<protein>
    <submittedName>
        <fullName evidence="1">Uncharacterized protein</fullName>
    </submittedName>
</protein>
<name>B1YBG8_PYRNV</name>
<dbReference type="GeneID" id="6164781"/>
<proteinExistence type="predicted"/>
<gene>
    <name evidence="1" type="ordered locus">Tneu_1855</name>
</gene>
<sequence length="98" mass="10777">MEGGACGVLCKIAKALAEFFVNAQGSAISLYPSEVAAKSGVPQQIVGEVFRALASRGYMECVRYSYRKVRCTVSRNSPLWTADPRSIYQILEDLKQNL</sequence>
<reference evidence="1" key="1">
    <citation type="submission" date="2008-03" db="EMBL/GenBank/DDBJ databases">
        <title>Complete sequence of Thermoproteus neutrophilus V24Sta.</title>
        <authorList>
            <consortium name="US DOE Joint Genome Institute"/>
            <person name="Copeland A."/>
            <person name="Lucas S."/>
            <person name="Lapidus A."/>
            <person name="Glavina del Rio T."/>
            <person name="Dalin E."/>
            <person name="Tice H."/>
            <person name="Bruce D."/>
            <person name="Goodwin L."/>
            <person name="Pitluck S."/>
            <person name="Sims D."/>
            <person name="Brettin T."/>
            <person name="Detter J.C."/>
            <person name="Han C."/>
            <person name="Kuske C.R."/>
            <person name="Schmutz J."/>
            <person name="Larimer F."/>
            <person name="Land M."/>
            <person name="Hauser L."/>
            <person name="Kyrpides N."/>
            <person name="Mikhailova N."/>
            <person name="Biddle J.F."/>
            <person name="Zhang Z."/>
            <person name="Fitz-Gibbon S.T."/>
            <person name="Lowe T.M."/>
            <person name="Saltikov C."/>
            <person name="House C.H."/>
            <person name="Richardson P."/>
        </authorList>
    </citation>
    <scope>NUCLEOTIDE SEQUENCE [LARGE SCALE GENOMIC DNA]</scope>
    <source>
        <strain evidence="1">V24Sta</strain>
    </source>
</reference>
<dbReference type="Proteomes" id="UP000001694">
    <property type="component" value="Chromosome"/>
</dbReference>